<dbReference type="Gene3D" id="1.10.1130.10">
    <property type="entry name" value="Flavocytochrome C3, Chain A"/>
    <property type="match status" value="1"/>
</dbReference>
<dbReference type="SUPFAM" id="SSF48695">
    <property type="entry name" value="Multiheme cytochromes"/>
    <property type="match status" value="1"/>
</dbReference>
<sequence>MELIEKWFRRGFGFLLCGIVVFGGLGIIHEGHAGATESLFLHRYVGVQSCEVCHSSRLLGGQYQVWKSSPHSRAYADLSSSEAIDIG</sequence>
<protein>
    <submittedName>
        <fullName evidence="3">Cytochrome c-554</fullName>
    </submittedName>
</protein>
<reference evidence="3" key="2">
    <citation type="journal article" date="2014" name="ISME J.">
        <title>Microbial stratification in low pH oxic and suboxic macroscopic growths along an acid mine drainage.</title>
        <authorList>
            <person name="Mendez-Garcia C."/>
            <person name="Mesa V."/>
            <person name="Sprenger R.R."/>
            <person name="Richter M."/>
            <person name="Diez M.S."/>
            <person name="Solano J."/>
            <person name="Bargiela R."/>
            <person name="Golyshina O.V."/>
            <person name="Manteca A."/>
            <person name="Ramos J.L."/>
            <person name="Gallego J.R."/>
            <person name="Llorente I."/>
            <person name="Martins Dos Santos V.A."/>
            <person name="Jensen O.N."/>
            <person name="Pelaez A.I."/>
            <person name="Sanchez J."/>
            <person name="Ferrer M."/>
        </authorList>
    </citation>
    <scope>NUCLEOTIDE SEQUENCE</scope>
</reference>
<evidence type="ECO:0000313" key="3">
    <source>
        <dbReference type="EMBL" id="EQD69789.1"/>
    </source>
</evidence>
<keyword evidence="1" id="KW-0472">Membrane</keyword>
<dbReference type="EMBL" id="AUZX01004811">
    <property type="protein sequence ID" value="EQD69789.1"/>
    <property type="molecule type" value="Genomic_DNA"/>
</dbReference>
<reference evidence="3" key="1">
    <citation type="submission" date="2013-08" db="EMBL/GenBank/DDBJ databases">
        <authorList>
            <person name="Mendez C."/>
            <person name="Richter M."/>
            <person name="Ferrer M."/>
            <person name="Sanchez J."/>
        </authorList>
    </citation>
    <scope>NUCLEOTIDE SEQUENCE</scope>
</reference>
<dbReference type="AlphaFoldDB" id="T1CMW4"/>
<feature type="domain" description="Cytochrome c-552/4" evidence="2">
    <location>
        <begin position="49"/>
        <end position="82"/>
    </location>
</feature>
<name>T1CMW4_9ZZZZ</name>
<comment type="caution">
    <text evidence="3">The sequence shown here is derived from an EMBL/GenBank/DDBJ whole genome shotgun (WGS) entry which is preliminary data.</text>
</comment>
<feature type="non-terminal residue" evidence="3">
    <location>
        <position position="87"/>
    </location>
</feature>
<evidence type="ECO:0000256" key="1">
    <source>
        <dbReference type="SAM" id="Phobius"/>
    </source>
</evidence>
<organism evidence="3">
    <name type="scientific">mine drainage metagenome</name>
    <dbReference type="NCBI Taxonomy" id="410659"/>
    <lineage>
        <taxon>unclassified sequences</taxon>
        <taxon>metagenomes</taxon>
        <taxon>ecological metagenomes</taxon>
    </lineage>
</organism>
<dbReference type="InterPro" id="IPR023155">
    <property type="entry name" value="Cyt_c-552/4"/>
</dbReference>
<gene>
    <name evidence="3" type="ORF">B1A_06637</name>
</gene>
<keyword evidence="1" id="KW-1133">Transmembrane helix</keyword>
<keyword evidence="1" id="KW-0812">Transmembrane</keyword>
<accession>T1CMW4</accession>
<dbReference type="InterPro" id="IPR036280">
    <property type="entry name" value="Multihaem_cyt_sf"/>
</dbReference>
<proteinExistence type="predicted"/>
<evidence type="ECO:0000259" key="2">
    <source>
        <dbReference type="Pfam" id="PF13435"/>
    </source>
</evidence>
<dbReference type="Pfam" id="PF13435">
    <property type="entry name" value="Cytochrome_C554"/>
    <property type="match status" value="1"/>
</dbReference>
<feature type="transmembrane region" description="Helical" evidence="1">
    <location>
        <begin position="12"/>
        <end position="29"/>
    </location>
</feature>